<dbReference type="Proteomes" id="UP000177979">
    <property type="component" value="Unassembled WGS sequence"/>
</dbReference>
<dbReference type="EMBL" id="MFAG01000027">
    <property type="protein sequence ID" value="OGD71632.1"/>
    <property type="molecule type" value="Genomic_DNA"/>
</dbReference>
<comment type="caution">
    <text evidence="1">The sequence shown here is derived from an EMBL/GenBank/DDBJ whole genome shotgun (WGS) entry which is preliminary data.</text>
</comment>
<name>A0A1F5EW72_9BACT</name>
<gene>
    <name evidence="1" type="ORF">A2703_03975</name>
</gene>
<reference evidence="1 2" key="1">
    <citation type="journal article" date="2016" name="Nat. Commun.">
        <title>Thousands of microbial genomes shed light on interconnected biogeochemical processes in an aquifer system.</title>
        <authorList>
            <person name="Anantharaman K."/>
            <person name="Brown C.T."/>
            <person name="Hug L.A."/>
            <person name="Sharon I."/>
            <person name="Castelle C.J."/>
            <person name="Probst A.J."/>
            <person name="Thomas B.C."/>
            <person name="Singh A."/>
            <person name="Wilkins M.J."/>
            <person name="Karaoz U."/>
            <person name="Brodie E.L."/>
            <person name="Williams K.H."/>
            <person name="Hubbard S.S."/>
            <person name="Banfield J.F."/>
        </authorList>
    </citation>
    <scope>NUCLEOTIDE SEQUENCE [LARGE SCALE GENOMIC DNA]</scope>
</reference>
<organism evidence="1 2">
    <name type="scientific">Candidatus Collierbacteria bacterium RIFCSPHIGHO2_01_FULL_50_25</name>
    <dbReference type="NCBI Taxonomy" id="1817722"/>
    <lineage>
        <taxon>Bacteria</taxon>
        <taxon>Candidatus Collieribacteriota</taxon>
    </lineage>
</organism>
<evidence type="ECO:0000313" key="2">
    <source>
        <dbReference type="Proteomes" id="UP000177979"/>
    </source>
</evidence>
<protein>
    <submittedName>
        <fullName evidence="1">Uncharacterized protein</fullName>
    </submittedName>
</protein>
<evidence type="ECO:0000313" key="1">
    <source>
        <dbReference type="EMBL" id="OGD71632.1"/>
    </source>
</evidence>
<sequence length="134" mass="15662">MAKAEFLRETREKHEGTNLRDLQLEIDYYLSCLMQKELDADEWVYDDLQTLLALRLIRCEKLVEEAGDCCERKAYEALVGQYMAIFRNPNATTNQWMHIYCVDQVSYFGGLADGEKVKRWQEIAEAMKRIIQGG</sequence>
<dbReference type="AlphaFoldDB" id="A0A1F5EW72"/>
<dbReference type="STRING" id="1817722.A2703_03975"/>
<proteinExistence type="predicted"/>
<accession>A0A1F5EW72</accession>